<evidence type="ECO:0000256" key="1">
    <source>
        <dbReference type="ARBA" id="ARBA00022529"/>
    </source>
</evidence>
<organism evidence="4">
    <name type="scientific">Salmonella enterica subsp. enterica serovar Pensacola</name>
    <dbReference type="NCBI Taxonomy" id="34042"/>
    <lineage>
        <taxon>Bacteria</taxon>
        <taxon>Pseudomonadati</taxon>
        <taxon>Pseudomonadota</taxon>
        <taxon>Gammaproteobacteria</taxon>
        <taxon>Enterobacterales</taxon>
        <taxon>Enterobacteriaceae</taxon>
        <taxon>Salmonella</taxon>
    </lineage>
</organism>
<evidence type="ECO:0000313" key="4">
    <source>
        <dbReference type="EMBL" id="ECT8498648.1"/>
    </source>
</evidence>
<comment type="caution">
    <text evidence="4">The sequence shown here is derived from an EMBL/GenBank/DDBJ whole genome shotgun (WGS) entry which is preliminary data.</text>
</comment>
<dbReference type="EMBL" id="AAKOBS010000031">
    <property type="protein sequence ID" value="ECT8498648.1"/>
    <property type="molecule type" value="Genomic_DNA"/>
</dbReference>
<dbReference type="GO" id="GO:0003796">
    <property type="term" value="F:lysozyme activity"/>
    <property type="evidence" value="ECO:0007669"/>
    <property type="project" value="InterPro"/>
</dbReference>
<dbReference type="InterPro" id="IPR031922">
    <property type="entry name" value="Pesticin_C"/>
</dbReference>
<dbReference type="Pfam" id="PF16754">
    <property type="entry name" value="Pesticin"/>
    <property type="match status" value="1"/>
</dbReference>
<dbReference type="GO" id="GO:0042742">
    <property type="term" value="P:defense response to bacterium"/>
    <property type="evidence" value="ECO:0007669"/>
    <property type="project" value="UniProtKB-KW"/>
</dbReference>
<dbReference type="SUPFAM" id="SSF53955">
    <property type="entry name" value="Lysozyme-like"/>
    <property type="match status" value="1"/>
</dbReference>
<gene>
    <name evidence="4" type="ORF">BWQ27_21350</name>
</gene>
<dbReference type="InterPro" id="IPR023346">
    <property type="entry name" value="Lysozyme-like_dom_sf"/>
</dbReference>
<feature type="domain" description="Pesticin C-terminal" evidence="3">
    <location>
        <begin position="131"/>
        <end position="284"/>
    </location>
</feature>
<dbReference type="Proteomes" id="UP000839894">
    <property type="component" value="Unassembled WGS sequence"/>
</dbReference>
<dbReference type="AlphaFoldDB" id="A0A602Z8K6"/>
<sequence>MFIYSIFNHEFVKEEMKMGIKTGGKLTINTFGGLGVGGEFDNDAYRRASSAKWIPYDEYIAIECIIAPGSMYQLLTDIGQVSNVYAQFRFVNPAYLQGGLRVVREDGSCIDFRSGGKAGVDNLLATSKDIVDADFIHQNEDYSATPYYPKGANESSGVTIAWGVDLGGRTVDSMLRDGVPKNIVDKLSPYVGPRGETAKDILNKNEDHLPALTPDEGALISDIYMKKTIDEVATAYNQDSKSLTFSQIPYNTRTAIIDLAYNYGTNLRKVTPVFWNDIVSHNWQKAYDEFMDFKDNNPGRRKKEGGLVHIDIINNLYLTII</sequence>
<protein>
    <recommendedName>
        <fullName evidence="3">Pesticin C-terminal domain-containing protein</fullName>
    </recommendedName>
</protein>
<keyword evidence="1" id="KW-0929">Antimicrobial</keyword>
<proteinExistence type="predicted"/>
<reference evidence="4" key="1">
    <citation type="submission" date="2018-07" db="EMBL/GenBank/DDBJ databases">
        <authorList>
            <consortium name="PulseNet: The National Subtyping Network for Foodborne Disease Surveillance"/>
            <person name="Tarr C.L."/>
            <person name="Trees E."/>
            <person name="Katz L.S."/>
            <person name="Carleton-Romer H.A."/>
            <person name="Stroika S."/>
            <person name="Kucerova Z."/>
            <person name="Roache K.F."/>
            <person name="Sabol A.L."/>
            <person name="Besser J."/>
            <person name="Gerner-Smidt P."/>
        </authorList>
    </citation>
    <scope>NUCLEOTIDE SEQUENCE [LARGE SCALE GENOMIC DNA]</scope>
    <source>
        <strain evidence="4">PNUSAS006183</strain>
    </source>
</reference>
<dbReference type="GO" id="GO:0031640">
    <property type="term" value="P:killing of cells of another organism"/>
    <property type="evidence" value="ECO:0007669"/>
    <property type="project" value="UniProtKB-KW"/>
</dbReference>
<evidence type="ECO:0000259" key="3">
    <source>
        <dbReference type="Pfam" id="PF16754"/>
    </source>
</evidence>
<dbReference type="Gene3D" id="1.10.530.40">
    <property type="match status" value="1"/>
</dbReference>
<dbReference type="CDD" id="cd16902">
    <property type="entry name" value="pesticin_lyz"/>
    <property type="match status" value="1"/>
</dbReference>
<keyword evidence="2" id="KW-0081">Bacteriolytic enzyme</keyword>
<name>A0A602Z8K6_SALET</name>
<evidence type="ECO:0000256" key="2">
    <source>
        <dbReference type="ARBA" id="ARBA00022638"/>
    </source>
</evidence>
<dbReference type="InterPro" id="IPR023347">
    <property type="entry name" value="Lysozyme_dom_sf"/>
</dbReference>
<accession>A0A602Z8K6</accession>